<dbReference type="RefSeq" id="XP_014650094.1">
    <property type="nucleotide sequence ID" value="XM_014794608.1"/>
</dbReference>
<dbReference type="InterPro" id="IPR045115">
    <property type="entry name" value="BOL2"/>
</dbReference>
<protein>
    <submittedName>
        <fullName evidence="3">BolA-like protein 2</fullName>
    </submittedName>
</protein>
<sequence>MQVRAPSLAGARVSKPAHRTGCCAGGGHQLASAPAESVLMQTLIGRLLVARTPKTVGKLGLREGGSAGFTDAVVRAEVEFSAEVVSVRAEAVWPGSEPGRRPRWAAAMELSAEYLREKLQRDLEAEHVEVEDTTPDRCASSFRVLVVSAKFEGKPLLQRHRLVNTCLAEELPHIHAFEQKTLTPEQWARDRQK</sequence>
<dbReference type="SUPFAM" id="SSF82657">
    <property type="entry name" value="BolA-like"/>
    <property type="match status" value="1"/>
</dbReference>
<evidence type="ECO:0000256" key="1">
    <source>
        <dbReference type="RuleBase" id="RU003860"/>
    </source>
</evidence>
<dbReference type="Proteomes" id="UP000694910">
    <property type="component" value="Unplaced"/>
</dbReference>
<dbReference type="GeneID" id="101398900"/>
<evidence type="ECO:0000313" key="3">
    <source>
        <dbReference type="RefSeq" id="XP_014650094.1"/>
    </source>
</evidence>
<accession>A0ABM1DE63</accession>
<dbReference type="InterPro" id="IPR036065">
    <property type="entry name" value="BolA-like_sf"/>
</dbReference>
<organism evidence="2 3">
    <name type="scientific">Ceratotherium simum simum</name>
    <name type="common">Southern white rhinoceros</name>
    <dbReference type="NCBI Taxonomy" id="73337"/>
    <lineage>
        <taxon>Eukaryota</taxon>
        <taxon>Metazoa</taxon>
        <taxon>Chordata</taxon>
        <taxon>Craniata</taxon>
        <taxon>Vertebrata</taxon>
        <taxon>Euteleostomi</taxon>
        <taxon>Mammalia</taxon>
        <taxon>Eutheria</taxon>
        <taxon>Laurasiatheria</taxon>
        <taxon>Perissodactyla</taxon>
        <taxon>Rhinocerotidae</taxon>
        <taxon>Ceratotherium</taxon>
    </lineage>
</organism>
<keyword evidence="2" id="KW-1185">Reference proteome</keyword>
<name>A0ABM1DE63_CERSS</name>
<gene>
    <name evidence="3" type="primary">LOC101398900</name>
</gene>
<dbReference type="InterPro" id="IPR002634">
    <property type="entry name" value="BolA"/>
</dbReference>
<dbReference type="Pfam" id="PF01722">
    <property type="entry name" value="BolA"/>
    <property type="match status" value="1"/>
</dbReference>
<dbReference type="PANTHER" id="PTHR12735:SF27">
    <property type="entry name" value="BOLA-LIKE PROTEIN 2"/>
    <property type="match status" value="1"/>
</dbReference>
<dbReference type="PANTHER" id="PTHR12735">
    <property type="entry name" value="BOLA-LIKE PROTEIN-RELATED"/>
    <property type="match status" value="1"/>
</dbReference>
<proteinExistence type="inferred from homology"/>
<reference evidence="3" key="1">
    <citation type="submission" date="2025-08" db="UniProtKB">
        <authorList>
            <consortium name="RefSeq"/>
        </authorList>
    </citation>
    <scope>IDENTIFICATION</scope>
</reference>
<dbReference type="Gene3D" id="3.10.20.90">
    <property type="entry name" value="Phosphatidylinositol 3-kinase Catalytic Subunit, Chain A, domain 1"/>
    <property type="match status" value="1"/>
</dbReference>
<evidence type="ECO:0000313" key="2">
    <source>
        <dbReference type="Proteomes" id="UP000694910"/>
    </source>
</evidence>
<comment type="similarity">
    <text evidence="1">Belongs to the BolA/IbaG family.</text>
</comment>